<gene>
    <name evidence="1" type="ORF">HUN01_28145</name>
</gene>
<accession>A0A7D7LET7</accession>
<dbReference type="KEGG" id="ned:HUN01_28145"/>
<sequence length="87" mass="9621">MDSETLQKLQAEVEQKLLESVNNAGLYALLEKYGVLDDRALTVQWQCNLDPNKIKSGNAGTEQEIVLMENSWCIPCPSTGDPFGCNC</sequence>
<dbReference type="AlphaFoldDB" id="A0A7D7LET7"/>
<evidence type="ECO:0000313" key="1">
    <source>
        <dbReference type="EMBL" id="QMS91278.1"/>
    </source>
</evidence>
<name>A0A7D7LET7_9NOSO</name>
<organism evidence="1 2">
    <name type="scientific">Nostoc edaphicum CCNP1411</name>
    <dbReference type="NCBI Taxonomy" id="1472755"/>
    <lineage>
        <taxon>Bacteria</taxon>
        <taxon>Bacillati</taxon>
        <taxon>Cyanobacteriota</taxon>
        <taxon>Cyanophyceae</taxon>
        <taxon>Nostocales</taxon>
        <taxon>Nostocaceae</taxon>
        <taxon>Nostoc</taxon>
    </lineage>
</organism>
<dbReference type="EMBL" id="CP054698">
    <property type="protein sequence ID" value="QMS91278.1"/>
    <property type="molecule type" value="Genomic_DNA"/>
</dbReference>
<protein>
    <submittedName>
        <fullName evidence="1">Uncharacterized protein</fullName>
    </submittedName>
</protein>
<reference evidence="2" key="1">
    <citation type="submission" date="2020-06" db="EMBL/GenBank/DDBJ databases">
        <title>Nostoc edaphicum CCNP1411 genome.</title>
        <authorList>
            <person name="Fidor A."/>
            <person name="Grabski M."/>
            <person name="Gawor J."/>
            <person name="Gromadka R."/>
            <person name="Wegrzyn G."/>
            <person name="Mazur-Marzec H."/>
        </authorList>
    </citation>
    <scope>NUCLEOTIDE SEQUENCE [LARGE SCALE GENOMIC DNA]</scope>
    <source>
        <strain evidence="2">CCNP1411</strain>
    </source>
</reference>
<evidence type="ECO:0000313" key="2">
    <source>
        <dbReference type="Proteomes" id="UP000514713"/>
    </source>
</evidence>
<dbReference type="Proteomes" id="UP000514713">
    <property type="component" value="Chromosome"/>
</dbReference>
<keyword evidence="2" id="KW-1185">Reference proteome</keyword>
<proteinExistence type="predicted"/>
<dbReference type="RefSeq" id="WP_181928921.1">
    <property type="nucleotide sequence ID" value="NZ_CP054698.1"/>
</dbReference>